<evidence type="ECO:0000313" key="1">
    <source>
        <dbReference type="EMBL" id="GAH59684.1"/>
    </source>
</evidence>
<dbReference type="AlphaFoldDB" id="X1I0S7"/>
<name>X1I0S7_9ZZZZ</name>
<organism evidence="1">
    <name type="scientific">marine sediment metagenome</name>
    <dbReference type="NCBI Taxonomy" id="412755"/>
    <lineage>
        <taxon>unclassified sequences</taxon>
        <taxon>metagenomes</taxon>
        <taxon>ecological metagenomes</taxon>
    </lineage>
</organism>
<sequence>MSMSIRVGLRHMGRSAVEVPWKYPGWDPHYWGTYGKDADIDAFLIEDNENYALDTKIADGGGGGQLNYQAVTPVAPGVVGPNVDFDISRAFANTSGGTITVKEIGCIVKNTTDTKYHLIFRDVVSDESVDNAETLTVVYTMRTTA</sequence>
<proteinExistence type="predicted"/>
<protein>
    <submittedName>
        <fullName evidence="1">Uncharacterized protein</fullName>
    </submittedName>
</protein>
<comment type="caution">
    <text evidence="1">The sequence shown here is derived from an EMBL/GenBank/DDBJ whole genome shotgun (WGS) entry which is preliminary data.</text>
</comment>
<accession>X1I0S7</accession>
<reference evidence="1" key="1">
    <citation type="journal article" date="2014" name="Front. Microbiol.">
        <title>High frequency of phylogenetically diverse reductive dehalogenase-homologous genes in deep subseafloor sedimentary metagenomes.</title>
        <authorList>
            <person name="Kawai M."/>
            <person name="Futagami T."/>
            <person name="Toyoda A."/>
            <person name="Takaki Y."/>
            <person name="Nishi S."/>
            <person name="Hori S."/>
            <person name="Arai W."/>
            <person name="Tsubouchi T."/>
            <person name="Morono Y."/>
            <person name="Uchiyama I."/>
            <person name="Ito T."/>
            <person name="Fujiyama A."/>
            <person name="Inagaki F."/>
            <person name="Takami H."/>
        </authorList>
    </citation>
    <scope>NUCLEOTIDE SEQUENCE</scope>
    <source>
        <strain evidence="1">Expedition CK06-06</strain>
    </source>
</reference>
<gene>
    <name evidence="1" type="ORF">S03H2_34968</name>
</gene>
<dbReference type="EMBL" id="BARU01021360">
    <property type="protein sequence ID" value="GAH59684.1"/>
    <property type="molecule type" value="Genomic_DNA"/>
</dbReference>